<evidence type="ECO:0000256" key="1">
    <source>
        <dbReference type="SAM" id="SignalP"/>
    </source>
</evidence>
<dbReference type="EMBL" id="BARX01000003">
    <property type="protein sequence ID" value="GAD00649.1"/>
    <property type="molecule type" value="Genomic_DNA"/>
</dbReference>
<feature type="signal peptide" evidence="1">
    <location>
        <begin position="1"/>
        <end position="28"/>
    </location>
</feature>
<reference evidence="2" key="1">
    <citation type="journal article" date="2013" name="Genome Announc.">
        <title>Draft Genome Sequence of Agarivorans albus Strain MKT 106T, an Agarolytic Marine Bacterium.</title>
        <authorList>
            <person name="Yasuike M."/>
            <person name="Nakamura Y."/>
            <person name="Kai W."/>
            <person name="Fujiwara A."/>
            <person name="Fukui Y."/>
            <person name="Satomi M."/>
            <person name="Sano M."/>
        </authorList>
    </citation>
    <scope>NUCLEOTIDE SEQUENCE [LARGE SCALE GENOMIC DNA]</scope>
</reference>
<sequence>MRTFEKWLKPITPSNTLLVVMLSSGLLACNSSNHANQTTSTRLEVESPALVSLQPALAQRLSDDMSLPHQMLPSGVPSSYDWSHVPRLGYGNYPGEFSAFLTWGQAYLAAGSEPVDNVRIQLAHLTSYVLDSEDGLWYVLQSSADVDGHYYREDFVDDENKMADRRKEELGSSVSLTADYNFHFWPKSSGRKTISESRIAGVISVVAARLVLDDPEGPDNRDQAQYLMSVGSDYWLDKQAGWQQWTTNGDVGIGRFSRINNDWQWFTMHTLSQQQLTEALPILPAL</sequence>
<gene>
    <name evidence="2" type="ORF">AALB_0729</name>
</gene>
<dbReference type="STRING" id="1331007.AALB_0729"/>
<keyword evidence="3" id="KW-1185">Reference proteome</keyword>
<dbReference type="RefSeq" id="WP_016400417.1">
    <property type="nucleotide sequence ID" value="NZ_BARX01000003.1"/>
</dbReference>
<dbReference type="OrthoDB" id="1433682at2"/>
<keyword evidence="1" id="KW-0732">Signal</keyword>
<organism evidence="2 3">
    <name type="scientific">Agarivorans albus MKT 106</name>
    <dbReference type="NCBI Taxonomy" id="1331007"/>
    <lineage>
        <taxon>Bacteria</taxon>
        <taxon>Pseudomonadati</taxon>
        <taxon>Pseudomonadota</taxon>
        <taxon>Gammaproteobacteria</taxon>
        <taxon>Alteromonadales</taxon>
        <taxon>Alteromonadaceae</taxon>
        <taxon>Agarivorans</taxon>
    </lineage>
</organism>
<dbReference type="PROSITE" id="PS51257">
    <property type="entry name" value="PROKAR_LIPOPROTEIN"/>
    <property type="match status" value="1"/>
</dbReference>
<dbReference type="AlphaFoldDB" id="R9PGX7"/>
<name>R9PGX7_AGAAL</name>
<protein>
    <submittedName>
        <fullName evidence="2">Uncharacterized protein</fullName>
    </submittedName>
</protein>
<feature type="chain" id="PRO_5004487856" evidence="1">
    <location>
        <begin position="29"/>
        <end position="286"/>
    </location>
</feature>
<evidence type="ECO:0000313" key="3">
    <source>
        <dbReference type="Proteomes" id="UP000014461"/>
    </source>
</evidence>
<dbReference type="Proteomes" id="UP000014461">
    <property type="component" value="Unassembled WGS sequence"/>
</dbReference>
<proteinExistence type="predicted"/>
<comment type="caution">
    <text evidence="2">The sequence shown here is derived from an EMBL/GenBank/DDBJ whole genome shotgun (WGS) entry which is preliminary data.</text>
</comment>
<evidence type="ECO:0000313" key="2">
    <source>
        <dbReference type="EMBL" id="GAD00649.1"/>
    </source>
</evidence>
<accession>R9PGX7</accession>